<dbReference type="RefSeq" id="WP_344244043.1">
    <property type="nucleotide sequence ID" value="NZ_BAAAHH010000028.1"/>
</dbReference>
<dbReference type="PROSITE" id="PS00198">
    <property type="entry name" value="4FE4S_FER_1"/>
    <property type="match status" value="1"/>
</dbReference>
<dbReference type="Pfam" id="PF13183">
    <property type="entry name" value="Fer4_8"/>
    <property type="match status" value="1"/>
</dbReference>
<dbReference type="InterPro" id="IPR017896">
    <property type="entry name" value="4Fe4S_Fe-S-bd"/>
</dbReference>
<evidence type="ECO:0000313" key="10">
    <source>
        <dbReference type="Proteomes" id="UP001500665"/>
    </source>
</evidence>
<dbReference type="InterPro" id="IPR004452">
    <property type="entry name" value="LutB/LldF"/>
</dbReference>
<name>A0ABP4C7V6_9ACTN</name>
<reference evidence="10" key="1">
    <citation type="journal article" date="2019" name="Int. J. Syst. Evol. Microbiol.">
        <title>The Global Catalogue of Microorganisms (GCM) 10K type strain sequencing project: providing services to taxonomists for standard genome sequencing and annotation.</title>
        <authorList>
            <consortium name="The Broad Institute Genomics Platform"/>
            <consortium name="The Broad Institute Genome Sequencing Center for Infectious Disease"/>
            <person name="Wu L."/>
            <person name="Ma J."/>
        </authorList>
    </citation>
    <scope>NUCLEOTIDE SEQUENCE [LARGE SCALE GENOMIC DNA]</scope>
    <source>
        <strain evidence="10">JCM 10696</strain>
    </source>
</reference>
<comment type="caution">
    <text evidence="9">The sequence shown here is derived from an EMBL/GenBank/DDBJ whole genome shotgun (WGS) entry which is preliminary data.</text>
</comment>
<dbReference type="PANTHER" id="PTHR47153:SF2">
    <property type="entry name" value="LACTATE UTILIZATION PROTEIN B"/>
    <property type="match status" value="1"/>
</dbReference>
<keyword evidence="4" id="KW-0677">Repeat</keyword>
<keyword evidence="2" id="KW-0004">4Fe-4S</keyword>
<dbReference type="InterPro" id="IPR009051">
    <property type="entry name" value="Helical_ferredxn"/>
</dbReference>
<proteinExistence type="predicted"/>
<evidence type="ECO:0000256" key="7">
    <source>
        <dbReference type="ARBA" id="ARBA00023014"/>
    </source>
</evidence>
<protein>
    <submittedName>
        <fullName evidence="9">LutB/LldF family L-lactate oxidation iron-sulfur protein</fullName>
    </submittedName>
</protein>
<dbReference type="SUPFAM" id="SSF100950">
    <property type="entry name" value="NagB/RpiA/CoA transferase-like"/>
    <property type="match status" value="1"/>
</dbReference>
<keyword evidence="10" id="KW-1185">Reference proteome</keyword>
<dbReference type="SUPFAM" id="SSF46548">
    <property type="entry name" value="alpha-helical ferredoxin"/>
    <property type="match status" value="1"/>
</dbReference>
<evidence type="ECO:0000256" key="6">
    <source>
        <dbReference type="ARBA" id="ARBA00023004"/>
    </source>
</evidence>
<dbReference type="Gene3D" id="1.10.1060.10">
    <property type="entry name" value="Alpha-helical ferredoxin"/>
    <property type="match status" value="1"/>
</dbReference>
<evidence type="ECO:0000256" key="1">
    <source>
        <dbReference type="ARBA" id="ARBA00022448"/>
    </source>
</evidence>
<dbReference type="InterPro" id="IPR003741">
    <property type="entry name" value="LUD_dom"/>
</dbReference>
<dbReference type="Proteomes" id="UP001500665">
    <property type="component" value="Unassembled WGS sequence"/>
</dbReference>
<keyword evidence="1" id="KW-0813">Transport</keyword>
<keyword evidence="7" id="KW-0411">Iron-sulfur</keyword>
<evidence type="ECO:0000256" key="5">
    <source>
        <dbReference type="ARBA" id="ARBA00022982"/>
    </source>
</evidence>
<feature type="domain" description="4Fe-4S ferredoxin-type" evidence="8">
    <location>
        <begin position="250"/>
        <end position="272"/>
    </location>
</feature>
<dbReference type="InterPro" id="IPR024185">
    <property type="entry name" value="FTHF_cligase-like_sf"/>
</dbReference>
<evidence type="ECO:0000313" key="9">
    <source>
        <dbReference type="EMBL" id="GAA0962489.1"/>
    </source>
</evidence>
<organism evidence="9 10">
    <name type="scientific">Actinocorallia libanotica</name>
    <dbReference type="NCBI Taxonomy" id="46162"/>
    <lineage>
        <taxon>Bacteria</taxon>
        <taxon>Bacillati</taxon>
        <taxon>Actinomycetota</taxon>
        <taxon>Actinomycetes</taxon>
        <taxon>Streptosporangiales</taxon>
        <taxon>Thermomonosporaceae</taxon>
        <taxon>Actinocorallia</taxon>
    </lineage>
</organism>
<keyword evidence="5" id="KW-0249">Electron transport</keyword>
<evidence type="ECO:0000256" key="4">
    <source>
        <dbReference type="ARBA" id="ARBA00022737"/>
    </source>
</evidence>
<dbReference type="InterPro" id="IPR037171">
    <property type="entry name" value="NagB/RpiA_transferase-like"/>
</dbReference>
<dbReference type="Gene3D" id="3.40.50.10420">
    <property type="entry name" value="NagB/RpiA/CoA transferase-like"/>
    <property type="match status" value="1"/>
</dbReference>
<sequence>MTAPSRPVRFADAARTALAAPAPGADVSRARRAEMVAELPDWEELRLAGEALRDSALHHLDTLLETLEAAVVAAGGTVHWARDAAEARRIVTRLASAAGRGGAVELPSPLTRRIDAAGALADAGAVLHRIGESARERLLEADVAVSGARFLVAETGTVVAFEPDEDARVCLTLPRTLITVAGIEQVVPHLRDLEVLLRLLPRSAGERMSPYAAMWTGVTPGDGPREFHLVLLDDGRAAALADGTGRTALRCVGCSACLRVCPVYGRVGDAPYGELPGPIGAILTPQLRGIEGAHEASLPFASTLCGACADVCPVRIDIPGVLVHLRARVVESRRRRPVPTPELALMRAAAWTMGDRRRYERTLAGLTRWGGLLPGGLLRGMPVLPLLLGRWTDARDLPVLPGRAFRDWWRARR</sequence>
<accession>A0ABP4C7V6</accession>
<evidence type="ECO:0000259" key="8">
    <source>
        <dbReference type="PROSITE" id="PS51379"/>
    </source>
</evidence>
<dbReference type="EMBL" id="BAAAHH010000028">
    <property type="protein sequence ID" value="GAA0962489.1"/>
    <property type="molecule type" value="Genomic_DNA"/>
</dbReference>
<dbReference type="InterPro" id="IPR017900">
    <property type="entry name" value="4Fe4S_Fe_S_CS"/>
</dbReference>
<keyword evidence="3" id="KW-0479">Metal-binding</keyword>
<evidence type="ECO:0000256" key="2">
    <source>
        <dbReference type="ARBA" id="ARBA00022485"/>
    </source>
</evidence>
<keyword evidence="6" id="KW-0408">Iron</keyword>
<dbReference type="PROSITE" id="PS51379">
    <property type="entry name" value="4FE4S_FER_2"/>
    <property type="match status" value="1"/>
</dbReference>
<dbReference type="Pfam" id="PF02589">
    <property type="entry name" value="LUD_dom"/>
    <property type="match status" value="1"/>
</dbReference>
<gene>
    <name evidence="9" type="ORF">GCM10009550_56590</name>
</gene>
<dbReference type="PANTHER" id="PTHR47153">
    <property type="entry name" value="LACTATE UTILIZATION PROTEIN B"/>
    <property type="match status" value="1"/>
</dbReference>
<evidence type="ECO:0000256" key="3">
    <source>
        <dbReference type="ARBA" id="ARBA00022723"/>
    </source>
</evidence>